<keyword evidence="2" id="KW-0472">Membrane</keyword>
<accession>A0A1H1MWB6</accession>
<evidence type="ECO:0000256" key="1">
    <source>
        <dbReference type="SAM" id="MobiDB-lite"/>
    </source>
</evidence>
<evidence type="ECO:0000313" key="4">
    <source>
        <dbReference type="Proteomes" id="UP000182126"/>
    </source>
</evidence>
<organism evidence="3 4">
    <name type="scientific">Microbacterium paraoxydans</name>
    <dbReference type="NCBI Taxonomy" id="199592"/>
    <lineage>
        <taxon>Bacteria</taxon>
        <taxon>Bacillati</taxon>
        <taxon>Actinomycetota</taxon>
        <taxon>Actinomycetes</taxon>
        <taxon>Micrococcales</taxon>
        <taxon>Microbacteriaceae</taxon>
        <taxon>Microbacterium</taxon>
    </lineage>
</organism>
<evidence type="ECO:0000256" key="2">
    <source>
        <dbReference type="SAM" id="Phobius"/>
    </source>
</evidence>
<dbReference type="GeneID" id="36298885"/>
<evidence type="ECO:0000313" key="3">
    <source>
        <dbReference type="EMBL" id="SDR91014.1"/>
    </source>
</evidence>
<protein>
    <recommendedName>
        <fullName evidence="5">Sulfate permease</fullName>
    </recommendedName>
</protein>
<dbReference type="AlphaFoldDB" id="A0A1H1MWB6"/>
<name>A0A1H1MWB6_9MICO</name>
<feature type="transmembrane region" description="Helical" evidence="2">
    <location>
        <begin position="38"/>
        <end position="60"/>
    </location>
</feature>
<evidence type="ECO:0008006" key="5">
    <source>
        <dbReference type="Google" id="ProtNLM"/>
    </source>
</evidence>
<dbReference type="RefSeq" id="WP_036341018.1">
    <property type="nucleotide sequence ID" value="NZ_LT629770.1"/>
</dbReference>
<dbReference type="EMBL" id="LT629770">
    <property type="protein sequence ID" value="SDR91014.1"/>
    <property type="molecule type" value="Genomic_DNA"/>
</dbReference>
<proteinExistence type="predicted"/>
<keyword evidence="2" id="KW-1133">Transmembrane helix</keyword>
<dbReference type="Proteomes" id="UP000182126">
    <property type="component" value="Chromosome I"/>
</dbReference>
<feature type="region of interest" description="Disordered" evidence="1">
    <location>
        <begin position="101"/>
        <end position="138"/>
    </location>
</feature>
<feature type="transmembrane region" description="Helical" evidence="2">
    <location>
        <begin position="66"/>
        <end position="90"/>
    </location>
</feature>
<sequence>MIWLIFIAVVILFRVLRPWIPSTILLDWFRTQRDPKWGLWAVLAGVVYFGFAYGCTVLIDNGGPEWLHLFVLIGICEGFRFLFHGFGIYLRLRAARRKERRVARDANGQASSPGGYEALPGDEHGPTYLGRASGALQA</sequence>
<gene>
    <name evidence="3" type="ORF">SAMN04489809_0642</name>
</gene>
<keyword evidence="2" id="KW-0812">Transmembrane</keyword>
<reference evidence="3 4" key="1">
    <citation type="submission" date="2016-10" db="EMBL/GenBank/DDBJ databases">
        <authorList>
            <person name="de Groot N.N."/>
        </authorList>
    </citation>
    <scope>NUCLEOTIDE SEQUENCE [LARGE SCALE GENOMIC DNA]</scope>
    <source>
        <strain evidence="3 4">DSM 15019</strain>
    </source>
</reference>
<feature type="transmembrane region" description="Helical" evidence="2">
    <location>
        <begin position="6"/>
        <end position="26"/>
    </location>
</feature>